<feature type="domain" description="Fumarylacetoacetase-like C-terminal" evidence="2">
    <location>
        <begin position="120"/>
        <end position="272"/>
    </location>
</feature>
<dbReference type="EC" id="4.2.1.80" evidence="3"/>
<dbReference type="Proteomes" id="UP001195422">
    <property type="component" value="Unassembled WGS sequence"/>
</dbReference>
<dbReference type="InterPro" id="IPR036663">
    <property type="entry name" value="Fumarylacetoacetase_C_sf"/>
</dbReference>
<organism evidence="3 4">
    <name type="scientific">Glutamicibacter protophormiae</name>
    <name type="common">Brevibacterium protophormiae</name>
    <dbReference type="NCBI Taxonomy" id="37930"/>
    <lineage>
        <taxon>Bacteria</taxon>
        <taxon>Bacillati</taxon>
        <taxon>Actinomycetota</taxon>
        <taxon>Actinomycetes</taxon>
        <taxon>Micrococcales</taxon>
        <taxon>Micrococcaceae</taxon>
        <taxon>Glutamicibacter</taxon>
    </lineage>
</organism>
<dbReference type="Pfam" id="PF01557">
    <property type="entry name" value="FAA_hydrolase"/>
    <property type="match status" value="1"/>
</dbReference>
<dbReference type="PANTHER" id="PTHR30143">
    <property type="entry name" value="ACID HYDRATASE"/>
    <property type="match status" value="1"/>
</dbReference>
<dbReference type="Gene3D" id="3.90.850.10">
    <property type="entry name" value="Fumarylacetoacetase-like, C-terminal domain"/>
    <property type="match status" value="1"/>
</dbReference>
<dbReference type="SUPFAM" id="SSF56529">
    <property type="entry name" value="FAH"/>
    <property type="match status" value="1"/>
</dbReference>
<keyword evidence="1 3" id="KW-0456">Lyase</keyword>
<reference evidence="3 4" key="1">
    <citation type="submission" date="2021-03" db="EMBL/GenBank/DDBJ databases">
        <title>Sequencing the genomes of 1000 actinobacteria strains.</title>
        <authorList>
            <person name="Klenk H.-P."/>
        </authorList>
    </citation>
    <scope>NUCLEOTIDE SEQUENCE [LARGE SCALE GENOMIC DNA]</scope>
    <source>
        <strain evidence="3 4">DSM 20168</strain>
    </source>
</reference>
<dbReference type="InterPro" id="IPR050772">
    <property type="entry name" value="Hydratase-Decarb/MhpD_sf"/>
</dbReference>
<dbReference type="PANTHER" id="PTHR30143:SF0">
    <property type="entry name" value="2-KETO-4-PENTENOATE HYDRATASE"/>
    <property type="match status" value="1"/>
</dbReference>
<dbReference type="RefSeq" id="WP_188947345.1">
    <property type="nucleotide sequence ID" value="NZ_BMPH01000002.1"/>
</dbReference>
<evidence type="ECO:0000256" key="1">
    <source>
        <dbReference type="ARBA" id="ARBA00023239"/>
    </source>
</evidence>
<accession>A0ABS4XNG3</accession>
<gene>
    <name evidence="3" type="ORF">JOF39_000339</name>
</gene>
<proteinExistence type="predicted"/>
<evidence type="ECO:0000259" key="2">
    <source>
        <dbReference type="Pfam" id="PF01557"/>
    </source>
</evidence>
<protein>
    <submittedName>
        <fullName evidence="3">2-keto-4-pentenoate hydratase</fullName>
        <ecNumber evidence="3">4.2.1.80</ecNumber>
    </submittedName>
</protein>
<name>A0ABS4XNG3_GLUPR</name>
<evidence type="ECO:0000313" key="4">
    <source>
        <dbReference type="Proteomes" id="UP001195422"/>
    </source>
</evidence>
<dbReference type="InterPro" id="IPR011234">
    <property type="entry name" value="Fumarylacetoacetase-like_C"/>
</dbReference>
<sequence>MTQAAQAGAADWASNHSNEATRDELLKRLAAELLHADSTGVPVPPLRDRVLDMSLDDAYQIQEAQLKHHQAAGRVLAGRKVGLTSLAMQQQLGVDSPDFGYFFTDMVFNEDAVIPSTSFISPKVEPEFGYTLKETLQGPGVTREQALAAIDQVYPAIEIIDSRVQDWDIKLVDTVADNASCGAIAVGTVPLDVQLENLAEVECSLLIDGHKVASGKGKAVMDDPIAPLVWLANVLGEQGVALEAGQLVLPGSFTGAMPVVADSTATADFGDLGSLTISFS</sequence>
<dbReference type="GO" id="GO:0008684">
    <property type="term" value="F:2-oxopent-4-enoate hydratase activity"/>
    <property type="evidence" value="ECO:0007669"/>
    <property type="project" value="UniProtKB-EC"/>
</dbReference>
<comment type="caution">
    <text evidence="3">The sequence shown here is derived from an EMBL/GenBank/DDBJ whole genome shotgun (WGS) entry which is preliminary data.</text>
</comment>
<dbReference type="EMBL" id="JAGIOJ010000001">
    <property type="protein sequence ID" value="MBP2397258.1"/>
    <property type="molecule type" value="Genomic_DNA"/>
</dbReference>
<evidence type="ECO:0000313" key="3">
    <source>
        <dbReference type="EMBL" id="MBP2397258.1"/>
    </source>
</evidence>
<keyword evidence="4" id="KW-1185">Reference proteome</keyword>